<evidence type="ECO:0000313" key="3">
    <source>
        <dbReference type="EMBL" id="QPO25909.1"/>
    </source>
</evidence>
<keyword evidence="1" id="KW-0732">Signal</keyword>
<organism evidence="3 4">
    <name type="scientific">Streptococcus suis</name>
    <dbReference type="NCBI Taxonomy" id="1307"/>
    <lineage>
        <taxon>Bacteria</taxon>
        <taxon>Bacillati</taxon>
        <taxon>Bacillota</taxon>
        <taxon>Bacilli</taxon>
        <taxon>Lactobacillales</taxon>
        <taxon>Streptococcaceae</taxon>
        <taxon>Streptococcus</taxon>
    </lineage>
</organism>
<dbReference type="InterPro" id="IPR026465">
    <property type="entry name" value="Ser_adhes_glycop_N"/>
</dbReference>
<name>A0A7T1P4Q4_STRSU</name>
<feature type="compositionally biased region" description="Low complexity" evidence="2">
    <location>
        <begin position="197"/>
        <end position="226"/>
    </location>
</feature>
<dbReference type="InterPro" id="IPR022263">
    <property type="entry name" value="KxYKxGKxW"/>
</dbReference>
<evidence type="ECO:0000256" key="2">
    <source>
        <dbReference type="SAM" id="MobiDB-lite"/>
    </source>
</evidence>
<proteinExistence type="predicted"/>
<dbReference type="NCBIfam" id="TIGR04224">
    <property type="entry name" value="ser_adhes_Nterm"/>
    <property type="match status" value="1"/>
</dbReference>
<dbReference type="Proteomes" id="UP000594569">
    <property type="component" value="Chromosome"/>
</dbReference>
<dbReference type="Pfam" id="PF19258">
    <property type="entry name" value="KxYKxGKxW_sig"/>
    <property type="match status" value="1"/>
</dbReference>
<dbReference type="RefSeq" id="WP_197315025.1">
    <property type="nucleotide sequence ID" value="NZ_CP065430.1"/>
</dbReference>
<protein>
    <submittedName>
        <fullName evidence="3">Accessory Sec-dependent serine-rich glycoprotein adhesin</fullName>
    </submittedName>
</protein>
<reference evidence="3 4" key="1">
    <citation type="submission" date="2020-12" db="EMBL/GenBank/DDBJ databases">
        <title>Nonconservative transfer and diversity of a new family of integrative and conjugative elements associated with antibiotic resistance in zoonotic pathogen Streptococcus suis.</title>
        <authorList>
            <person name="Huang J."/>
        </authorList>
    </citation>
    <scope>NUCLEOTIDE SEQUENCE [LARGE SCALE GENOMIC DNA]</scope>
    <source>
        <strain evidence="3 4">YZDH1</strain>
    </source>
</reference>
<gene>
    <name evidence="3" type="ORF">I5V48_07895</name>
</gene>
<sequence>MKHKRFNKDFDEVGRKSRVKMHKSGKNWIRTVMSQLSLLRVIRGKGQETVSVPLVDSSERLESQRYQYLKAMLVSGAAVTGAAVMTSVLGEEQVAAVEQQLEETTDTLIDKDHVVVETTTTKVISEESPPLATEQEQNVSVSQSLSSSASESVSLSSSTSASESASTSASESSSTSASVLGSKFTVGSNPESDVKKSASAAAETTISSQVSEESGSTATTTESRSSLITVEDNGKSSFDVLSGNTEVGQGLALLNKVTQKTAATSSEVKTGRIAAILVNQRQQVNPNNLDYANLDNALASLNQALSVPEIDATTTTATRYQRYQTALQNAKSVLAEASALRSSVSVSQDELEAMAKKASQAAISLTGRINQIQAASGMLRAAVGTSTRAVDTTRPVVTYPSQVYFFYNKPLSKDLVLATVTEASNPSTWQRWGIAYTSDSGKYDNFGNLNSMLVDANGSPVTLQIRQKSGTSNQWEMYMPAGSMIAPNNFKGSNLEAREQDYFSRWPFVVDGAWNRNYLGNASGISLTAVAVPSGYINKAFGQTATETELQNLARSWTTSGRFFDGTSPAKTLTYTVQDTPPPTNVTKNVSVLVTTGEGISTTANILVNYPPKIENVASQIFVFNNTATTVATRIATVSDTAGQTVSTTVDDNGGLTVNPSGTVPIGQTFTTGIGRYTRTLRATDNYNNSSTNQFVIRSFNVSGGSLPAEAGTKVTEEAIKNLVKNTATGGEGLTDSGLDNIANYTIVSGYDHAPSVGTKTVRVRATLTGGNYKEVDVTINYTDTQAPTVQLSSQQIYVFNGESVKILNPSSPTATNPVSTKIRLATVTDVTGVATTAASNSDVQGSSGSSNSRGMAVTVEGSSTTSKTVYLSGTASAGASSYGNFLKIADTANPSNTTTYNSTDARYHLVILGTSVATIADRDIQSPTFTRVTEQSILDAVSVDFGNASQYNNANQANIRKVLLSNTGSEATPTAGIKTAVVRVYTSTNTYKDVTVNFNYVDRTVPSIDVTANRAFVFKNESVKVADSNFNQLSGTAGTRLQVGTAADPSGIGAVTIVDTNGTEATRGLTVTTDGSNTSKTIYISGTPTADKNLYTSKVKATDTQNNAGTSQEDLSLYVLEVASEISLADREVTGARYTDTEIVQATINAVQAGNADQKTAAGLTAKVIANPNHTQNRYRPYHTVTVRVKTASGTYKDVRVNFKYVDTTAPTLITNDLYVFNGVALTTPVDVINQKSDTGTGINNLSLRIQESNTGLTVNANEQITGTYRTGAAGLNTRHVQVSDNSTDNNGGPNTTTANLRILVVNPQGASLSKEFTGAVKYTNDEIKQAVLNAMKASGFGNMSEADKTASGLLDISAYSIVNESKHSFTKGSHTVTVRMTNSQGNYADVTVAITYTNAAPVISNQTNLSVIKRSDATPVTVDLSRGATVTDTEDDRSTTDTYVTTVTYKVKGANGAVLKTIQAPKGQSALINVNELTAGTYTVNVEATDSVGTTTTSSFQLTVKDNTPPAITASNRTVDRNDSPTIDISVGISVTDTEDAASVRQSVTYKVVNKNGKVVYEGTNPNVSNVRLNVGKYVSFNVSKYVRID</sequence>
<feature type="compositionally biased region" description="Low complexity" evidence="2">
    <location>
        <begin position="140"/>
        <end position="180"/>
    </location>
</feature>
<evidence type="ECO:0000313" key="4">
    <source>
        <dbReference type="Proteomes" id="UP000594569"/>
    </source>
</evidence>
<evidence type="ECO:0000256" key="1">
    <source>
        <dbReference type="ARBA" id="ARBA00022729"/>
    </source>
</evidence>
<dbReference type="NCBIfam" id="TIGR03715">
    <property type="entry name" value="KxYKxGKxW"/>
    <property type="match status" value="1"/>
</dbReference>
<dbReference type="EMBL" id="CP065430">
    <property type="protein sequence ID" value="QPO25909.1"/>
    <property type="molecule type" value="Genomic_DNA"/>
</dbReference>
<feature type="region of interest" description="Disordered" evidence="2">
    <location>
        <begin position="120"/>
        <end position="227"/>
    </location>
</feature>
<accession>A0A7T1P4Q4</accession>